<dbReference type="InterPro" id="IPR010852">
    <property type="entry name" value="ABATE"/>
</dbReference>
<dbReference type="PANTHER" id="PTHR35525:SF3">
    <property type="entry name" value="BLL6575 PROTEIN"/>
    <property type="match status" value="1"/>
</dbReference>
<proteinExistence type="predicted"/>
<dbReference type="Gene3D" id="1.10.3300.10">
    <property type="entry name" value="Jann2411-like domain"/>
    <property type="match status" value="1"/>
</dbReference>
<dbReference type="Pfam" id="PF11706">
    <property type="entry name" value="zf-CGNR"/>
    <property type="match status" value="1"/>
</dbReference>
<dbReference type="InterPro" id="IPR021005">
    <property type="entry name" value="Znf_CGNR"/>
</dbReference>
<evidence type="ECO:0000256" key="1">
    <source>
        <dbReference type="SAM" id="MobiDB-lite"/>
    </source>
</evidence>
<comment type="caution">
    <text evidence="3">The sequence shown here is derived from an EMBL/GenBank/DDBJ whole genome shotgun (WGS) entry which is preliminary data.</text>
</comment>
<feature type="region of interest" description="Disordered" evidence="1">
    <location>
        <begin position="185"/>
        <end position="206"/>
    </location>
</feature>
<feature type="domain" description="Zinc finger CGNR" evidence="2">
    <location>
        <begin position="146"/>
        <end position="188"/>
    </location>
</feature>
<dbReference type="InterPro" id="IPR023286">
    <property type="entry name" value="ABATE_dom_sf"/>
</dbReference>
<sequence>MFDSHVAVLLDQAVALVNTLTDGEARGRDYPAPSGAGLAEAVEAAVPRASSSLPRTMDAAEADYLVSAAERMRAVFQAVQDGDLDAAAATVNGLLLDSGARPHLDRRGDGPWQLHFHGGDESFAAGSTAACATALALAVGGSLVGRLGVCRAGRCDRVYVDTSRNAARQFCSTACQNRTKAAAFRARKGAPEPEEAPAPESASGPA</sequence>
<dbReference type="Proteomes" id="UP000265325">
    <property type="component" value="Unassembled WGS sequence"/>
</dbReference>
<keyword evidence="4" id="KW-1185">Reference proteome</keyword>
<accession>A0A2P2GPW0</accession>
<gene>
    <name evidence="3" type="ORF">VO63_12815</name>
</gene>
<evidence type="ECO:0000259" key="2">
    <source>
        <dbReference type="Pfam" id="PF11706"/>
    </source>
</evidence>
<dbReference type="AlphaFoldDB" id="A0A2P2GPW0"/>
<evidence type="ECO:0000313" key="3">
    <source>
        <dbReference type="EMBL" id="KKZ73533.1"/>
    </source>
</evidence>
<evidence type="ECO:0000313" key="4">
    <source>
        <dbReference type="Proteomes" id="UP000265325"/>
    </source>
</evidence>
<organism evidence="3 4">
    <name type="scientific">Streptomyces showdoensis</name>
    <dbReference type="NCBI Taxonomy" id="68268"/>
    <lineage>
        <taxon>Bacteria</taxon>
        <taxon>Bacillati</taxon>
        <taxon>Actinomycetota</taxon>
        <taxon>Actinomycetes</taxon>
        <taxon>Kitasatosporales</taxon>
        <taxon>Streptomycetaceae</taxon>
        <taxon>Streptomyces</taxon>
    </lineage>
</organism>
<name>A0A2P2GPW0_STREW</name>
<dbReference type="OrthoDB" id="3531194at2"/>
<reference evidence="3 4" key="1">
    <citation type="submission" date="2015-05" db="EMBL/GenBank/DDBJ databases">
        <title>Draft Genome assembly of Streptomyces showdoensis.</title>
        <authorList>
            <person name="Thapa K.K."/>
            <person name="Metsa-Ketela M."/>
        </authorList>
    </citation>
    <scope>NUCLEOTIDE SEQUENCE [LARGE SCALE GENOMIC DNA]</scope>
    <source>
        <strain evidence="3 4">ATCC 15227</strain>
    </source>
</reference>
<dbReference type="PANTHER" id="PTHR35525">
    <property type="entry name" value="BLL6575 PROTEIN"/>
    <property type="match status" value="1"/>
</dbReference>
<dbReference type="SUPFAM" id="SSF160904">
    <property type="entry name" value="Jann2411-like"/>
    <property type="match status" value="1"/>
</dbReference>
<dbReference type="EMBL" id="LAQS01000016">
    <property type="protein sequence ID" value="KKZ73533.1"/>
    <property type="molecule type" value="Genomic_DNA"/>
</dbReference>
<protein>
    <recommendedName>
        <fullName evidence="2">Zinc finger CGNR domain-containing protein</fullName>
    </recommendedName>
</protein>
<dbReference type="Pfam" id="PF07336">
    <property type="entry name" value="ABATE"/>
    <property type="match status" value="1"/>
</dbReference>